<dbReference type="eggNOG" id="COG0517">
    <property type="taxonomic scope" value="Bacteria"/>
</dbReference>
<dbReference type="Pfam" id="PF00571">
    <property type="entry name" value="CBS"/>
    <property type="match status" value="2"/>
</dbReference>
<keyword evidence="1 2" id="KW-0129">CBS domain</keyword>
<dbReference type="PANTHER" id="PTHR43080:SF2">
    <property type="entry name" value="CBS DOMAIN-CONTAINING PROTEIN"/>
    <property type="match status" value="1"/>
</dbReference>
<dbReference type="InterPro" id="IPR051257">
    <property type="entry name" value="Diverse_CBS-Domain"/>
</dbReference>
<evidence type="ECO:0000313" key="7">
    <source>
        <dbReference type="Proteomes" id="UP000028542"/>
    </source>
</evidence>
<dbReference type="CDD" id="cd02205">
    <property type="entry name" value="CBS_pair_SF"/>
    <property type="match status" value="1"/>
</dbReference>
<dbReference type="PANTHER" id="PTHR43080">
    <property type="entry name" value="CBS DOMAIN-CONTAINING PROTEIN CBSX3, MITOCHONDRIAL"/>
    <property type="match status" value="1"/>
</dbReference>
<keyword evidence="7" id="KW-1185">Reference proteome</keyword>
<evidence type="ECO:0000259" key="3">
    <source>
        <dbReference type="PROSITE" id="PS51371"/>
    </source>
</evidence>
<dbReference type="InterPro" id="IPR017036">
    <property type="entry name" value="Lmo0553-like"/>
</dbReference>
<feature type="domain" description="CBS" evidence="3">
    <location>
        <begin position="7"/>
        <end position="65"/>
    </location>
</feature>
<dbReference type="InterPro" id="IPR000644">
    <property type="entry name" value="CBS_dom"/>
</dbReference>
<proteinExistence type="predicted"/>
<evidence type="ECO:0000256" key="1">
    <source>
        <dbReference type="ARBA" id="ARBA00023122"/>
    </source>
</evidence>
<dbReference type="InterPro" id="IPR002912">
    <property type="entry name" value="ACT_dom"/>
</dbReference>
<dbReference type="PIRSF" id="PIRSF035040">
    <property type="entry name" value="UCP035040_CBS_Lmo0553"/>
    <property type="match status" value="1"/>
</dbReference>
<dbReference type="Proteomes" id="UP000028542">
    <property type="component" value="Unassembled WGS sequence"/>
</dbReference>
<feature type="domain" description="ACT" evidence="4">
    <location>
        <begin position="139"/>
        <end position="206"/>
    </location>
</feature>
<evidence type="ECO:0000259" key="4">
    <source>
        <dbReference type="PROSITE" id="PS51671"/>
    </source>
</evidence>
<evidence type="ECO:0000256" key="2">
    <source>
        <dbReference type="PROSITE-ProRule" id="PRU00703"/>
    </source>
</evidence>
<dbReference type="RefSeq" id="WP_035129736.1">
    <property type="nucleotide sequence ID" value="NZ_JBQHQR010000002.1"/>
</dbReference>
<protein>
    <submittedName>
        <fullName evidence="6">CBS domain-containing protein</fullName>
    </submittedName>
</protein>
<dbReference type="PROSITE" id="PS51371">
    <property type="entry name" value="CBS"/>
    <property type="match status" value="2"/>
</dbReference>
<evidence type="ECO:0000313" key="5">
    <source>
        <dbReference type="EMBL" id="KEZ88519.1"/>
    </source>
</evidence>
<reference evidence="5 7" key="1">
    <citation type="submission" date="2014-07" db="EMBL/GenBank/DDBJ databases">
        <title>Draft genome of Clostridium sulfidigenes 113A isolated from sediments associated with methane hydrate from Krishna Godavari basin.</title>
        <authorList>
            <person name="Honkalas V.S."/>
            <person name="Dabir A.P."/>
            <person name="Arora P."/>
            <person name="Dhakephalkar P.K."/>
        </authorList>
    </citation>
    <scope>NUCLEOTIDE SEQUENCE [LARGE SCALE GENOMIC DNA]</scope>
    <source>
        <strain evidence="5 7">113A</strain>
    </source>
</reference>
<dbReference type="Proteomes" id="UP000768462">
    <property type="component" value="Unassembled WGS sequence"/>
</dbReference>
<evidence type="ECO:0000313" key="6">
    <source>
        <dbReference type="EMBL" id="MBE6060348.1"/>
    </source>
</evidence>
<comment type="caution">
    <text evidence="5">The sequence shown here is derived from an EMBL/GenBank/DDBJ whole genome shotgun (WGS) entry which is preliminary data.</text>
</comment>
<dbReference type="AlphaFoldDB" id="A0A084JHT5"/>
<dbReference type="PROSITE" id="PS51671">
    <property type="entry name" value="ACT"/>
    <property type="match status" value="1"/>
</dbReference>
<dbReference type="InterPro" id="IPR045865">
    <property type="entry name" value="ACT-like_dom_sf"/>
</dbReference>
<dbReference type="SMART" id="SM00116">
    <property type="entry name" value="CBS"/>
    <property type="match status" value="2"/>
</dbReference>
<feature type="domain" description="CBS" evidence="3">
    <location>
        <begin position="78"/>
        <end position="137"/>
    </location>
</feature>
<accession>A0A084JHT5</accession>
<dbReference type="Gene3D" id="3.10.580.10">
    <property type="entry name" value="CBS-domain"/>
    <property type="match status" value="1"/>
</dbReference>
<organism evidence="5 7">
    <name type="scientific">Clostridium sulfidigenes</name>
    <dbReference type="NCBI Taxonomy" id="318464"/>
    <lineage>
        <taxon>Bacteria</taxon>
        <taxon>Bacillati</taxon>
        <taxon>Bacillota</taxon>
        <taxon>Clostridia</taxon>
        <taxon>Eubacteriales</taxon>
        <taxon>Clostridiaceae</taxon>
        <taxon>Clostridium</taxon>
    </lineage>
</organism>
<gene>
    <name evidence="6" type="ORF">E7215_09280</name>
    <name evidence="5" type="ORF">IO99_02495</name>
</gene>
<dbReference type="EMBL" id="SVCM01000101">
    <property type="protein sequence ID" value="MBE6060348.1"/>
    <property type="molecule type" value="Genomic_DNA"/>
</dbReference>
<reference evidence="6" key="2">
    <citation type="submission" date="2019-04" db="EMBL/GenBank/DDBJ databases">
        <title>Evolution of Biomass-Degrading Anaerobic Consortia Revealed by Metagenomics.</title>
        <authorList>
            <person name="Peng X."/>
        </authorList>
    </citation>
    <scope>NUCLEOTIDE SEQUENCE</scope>
    <source>
        <strain evidence="6">SIG254</strain>
    </source>
</reference>
<sequence>MFVNNLMLSREKLITVTPKVTIGEALKVMEENKFLSIPVVEGDKFCGVISKEQIYTYYYEKSIERQCLLSDFLVENVMRTDVPSITPFNEIEEAAHFLETKSVSFVPVINKNGEMQGIVTHHGIFHQFTELFGLNKGKRLAVIAYDIPGQISKLSKIITENKGQIISFVVVDPKSITEVKEIVIRLSTDNMDEILEKVKEAGFKIQ</sequence>
<name>A0A084JHT5_9CLOT</name>
<dbReference type="InterPro" id="IPR046342">
    <property type="entry name" value="CBS_dom_sf"/>
</dbReference>
<dbReference type="EMBL" id="JPMD01000002">
    <property type="protein sequence ID" value="KEZ88519.1"/>
    <property type="molecule type" value="Genomic_DNA"/>
</dbReference>
<dbReference type="SUPFAM" id="SSF54631">
    <property type="entry name" value="CBS-domain pair"/>
    <property type="match status" value="1"/>
</dbReference>
<dbReference type="SUPFAM" id="SSF55021">
    <property type="entry name" value="ACT-like"/>
    <property type="match status" value="1"/>
</dbReference>
<dbReference type="STRING" id="318464.IO99_02495"/>